<accession>A0A6N2R522</accession>
<feature type="domain" description="HTH marR-type" evidence="4">
    <location>
        <begin position="8"/>
        <end position="142"/>
    </location>
</feature>
<evidence type="ECO:0000256" key="1">
    <source>
        <dbReference type="ARBA" id="ARBA00023015"/>
    </source>
</evidence>
<keyword evidence="1" id="KW-0805">Transcription regulation</keyword>
<dbReference type="AlphaFoldDB" id="A0A6N2R522"/>
<dbReference type="Gene3D" id="1.10.10.10">
    <property type="entry name" value="Winged helix-like DNA-binding domain superfamily/Winged helix DNA-binding domain"/>
    <property type="match status" value="1"/>
</dbReference>
<reference evidence="5" key="1">
    <citation type="submission" date="2019-11" db="EMBL/GenBank/DDBJ databases">
        <authorList>
            <person name="Feng L."/>
        </authorList>
    </citation>
    <scope>NUCLEOTIDE SEQUENCE</scope>
    <source>
        <strain evidence="5">AundefinedLFYP135</strain>
    </source>
</reference>
<evidence type="ECO:0000256" key="2">
    <source>
        <dbReference type="ARBA" id="ARBA00023125"/>
    </source>
</evidence>
<keyword evidence="2" id="KW-0238">DNA-binding</keyword>
<keyword evidence="3" id="KW-0804">Transcription</keyword>
<protein>
    <submittedName>
        <fullName evidence="5">Transcriptional regulator SlyA</fullName>
    </submittedName>
</protein>
<gene>
    <name evidence="5" type="primary">slyA_1</name>
    <name evidence="5" type="ORF">AULFYP135_00188</name>
</gene>
<dbReference type="PROSITE" id="PS50995">
    <property type="entry name" value="HTH_MARR_2"/>
    <property type="match status" value="1"/>
</dbReference>
<dbReference type="SMART" id="SM00347">
    <property type="entry name" value="HTH_MARR"/>
    <property type="match status" value="1"/>
</dbReference>
<dbReference type="InterPro" id="IPR011991">
    <property type="entry name" value="ArsR-like_HTH"/>
</dbReference>
<dbReference type="CDD" id="cd00090">
    <property type="entry name" value="HTH_ARSR"/>
    <property type="match status" value="1"/>
</dbReference>
<organism evidence="5">
    <name type="scientific">uncultured Anaerotruncus sp</name>
    <dbReference type="NCBI Taxonomy" id="905011"/>
    <lineage>
        <taxon>Bacteria</taxon>
        <taxon>Bacillati</taxon>
        <taxon>Bacillota</taxon>
        <taxon>Clostridia</taxon>
        <taxon>Eubacteriales</taxon>
        <taxon>Oscillospiraceae</taxon>
        <taxon>Anaerotruncus</taxon>
        <taxon>environmental samples</taxon>
    </lineage>
</organism>
<evidence type="ECO:0000259" key="4">
    <source>
        <dbReference type="PROSITE" id="PS50995"/>
    </source>
</evidence>
<dbReference type="InterPro" id="IPR036390">
    <property type="entry name" value="WH_DNA-bd_sf"/>
</dbReference>
<dbReference type="GO" id="GO:0003677">
    <property type="term" value="F:DNA binding"/>
    <property type="evidence" value="ECO:0007669"/>
    <property type="project" value="UniProtKB-KW"/>
</dbReference>
<dbReference type="InterPro" id="IPR036388">
    <property type="entry name" value="WH-like_DNA-bd_sf"/>
</dbReference>
<evidence type="ECO:0000256" key="3">
    <source>
        <dbReference type="ARBA" id="ARBA00023163"/>
    </source>
</evidence>
<dbReference type="PANTHER" id="PTHR42756:SF1">
    <property type="entry name" value="TRANSCRIPTIONAL REPRESSOR OF EMRAB OPERON"/>
    <property type="match status" value="1"/>
</dbReference>
<sequence>MVYSVGTEGQLLQLFKMVHNAMVEEFNRKVKSLELTSAQVLVLGCLDQAEENELCQKDLEEILNLSNPTITGIVKRLEAKGFIERRSWEKDARYKRICLTEKARDIKTEALSCVSEVWGRFLSCLTPEEVDTLISLLYKIQNNQQNH</sequence>
<dbReference type="InterPro" id="IPR000835">
    <property type="entry name" value="HTH_MarR-typ"/>
</dbReference>
<dbReference type="Pfam" id="PF01047">
    <property type="entry name" value="MarR"/>
    <property type="match status" value="1"/>
</dbReference>
<dbReference type="EMBL" id="CACRSL010000003">
    <property type="protein sequence ID" value="VYS75221.1"/>
    <property type="molecule type" value="Genomic_DNA"/>
</dbReference>
<dbReference type="PANTHER" id="PTHR42756">
    <property type="entry name" value="TRANSCRIPTIONAL REGULATOR, MARR"/>
    <property type="match status" value="1"/>
</dbReference>
<proteinExistence type="predicted"/>
<dbReference type="GO" id="GO:0003700">
    <property type="term" value="F:DNA-binding transcription factor activity"/>
    <property type="evidence" value="ECO:0007669"/>
    <property type="project" value="InterPro"/>
</dbReference>
<dbReference type="PRINTS" id="PR00598">
    <property type="entry name" value="HTHMARR"/>
</dbReference>
<dbReference type="SUPFAM" id="SSF46785">
    <property type="entry name" value="Winged helix' DNA-binding domain"/>
    <property type="match status" value="1"/>
</dbReference>
<evidence type="ECO:0000313" key="5">
    <source>
        <dbReference type="EMBL" id="VYS75221.1"/>
    </source>
</evidence>
<name>A0A6N2R522_9FIRM</name>